<gene>
    <name evidence="6" type="ORF">E0489_01225</name>
</gene>
<dbReference type="RefSeq" id="WP_135342802.1">
    <property type="nucleotide sequence ID" value="NZ_ML214239.1"/>
</dbReference>
<accession>A0ABY2K9T8</accession>
<evidence type="ECO:0000256" key="1">
    <source>
        <dbReference type="ARBA" id="ARBA00004167"/>
    </source>
</evidence>
<evidence type="ECO:0000256" key="3">
    <source>
        <dbReference type="ARBA" id="ARBA00022989"/>
    </source>
</evidence>
<protein>
    <submittedName>
        <fullName evidence="6">Translocation/assembly module TamB</fullName>
    </submittedName>
</protein>
<evidence type="ECO:0000256" key="2">
    <source>
        <dbReference type="ARBA" id="ARBA00022692"/>
    </source>
</evidence>
<reference evidence="6 7" key="1">
    <citation type="submission" date="2019-03" db="EMBL/GenBank/DDBJ databases">
        <title>Thermus tengchongensis species for the arsenic transformation mechanism.</title>
        <authorList>
            <person name="Yuan G.C."/>
        </authorList>
    </citation>
    <scope>NUCLEOTIDE SEQUENCE [LARGE SCALE GENOMIC DNA]</scope>
    <source>
        <strain evidence="6 7">15Y</strain>
    </source>
</reference>
<name>A0ABY2K9T8_9DEIN</name>
<dbReference type="InterPro" id="IPR007452">
    <property type="entry name" value="TamB_C"/>
</dbReference>
<dbReference type="EMBL" id="SKBL01000001">
    <property type="protein sequence ID" value="TFU18169.1"/>
    <property type="molecule type" value="Genomic_DNA"/>
</dbReference>
<feature type="domain" description="Translocation and assembly module TamB C-terminal" evidence="5">
    <location>
        <begin position="2380"/>
        <end position="2674"/>
    </location>
</feature>
<evidence type="ECO:0000259" key="5">
    <source>
        <dbReference type="Pfam" id="PF04357"/>
    </source>
</evidence>
<keyword evidence="4" id="KW-0472">Membrane</keyword>
<comment type="caution">
    <text evidence="6">The sequence shown here is derived from an EMBL/GenBank/DDBJ whole genome shotgun (WGS) entry which is preliminary data.</text>
</comment>
<dbReference type="Proteomes" id="UP000297244">
    <property type="component" value="Unassembled WGS sequence"/>
</dbReference>
<proteinExistence type="predicted"/>
<comment type="subcellular location">
    <subcellularLocation>
        <location evidence="1">Membrane</location>
        <topology evidence="1">Single-pass membrane protein</topology>
    </subcellularLocation>
</comment>
<evidence type="ECO:0000256" key="4">
    <source>
        <dbReference type="ARBA" id="ARBA00023136"/>
    </source>
</evidence>
<sequence>MRRALLLLLGLVLALALLLLAWPPLLRLAVERGLALSGFQGQVGEVRGHLLFGLRLRGVALRGEGLALEAQEVRLGYDLLGLLRRELPVSLVLRGARLKPTWEALIPERPGPPPAIRVVFRQLRLEDTQVELPKGRRLFLPPLRLTLAGEDPYTFIARLPGGSFQGEAHALARDLSAWEVRYRGEVAGLSFFYPGLKGGRLSGVFRLLSSGVEGEAQVEGGVVELVGFTLTQVAGPIRLREDRVEAELRGVGLEGPLSARAEVDLKAERYRFSLTGRPRLPALARHYRLSLPVEGDGELRLEGEGWDQVRVKGRFLGEGRFLSEPFRHRGTLSFDRVFSLKAEVEGRLWDRTYRLGFGVVGQDYQASLEDSLGSRVALKGQGNRTEARGQVAWPRPLEGWAQVAFEGEGSQWQARVQSPGVRLPFFRPLDLSGEVAGKGEQVAGQLGPLALRGTWSHLFLALSPTPLAVGSLEGEGRLISGRLEASLRYTSPYAAFPLQVAQEKGVFRFRSPYGEGEYRGGILALRLRDLPIRALDEFRLSGQALYRDGGLSGRLALRGRYLQAEGDLRRLGAEIKGRLRTPLGELPFAGAYDPEPGLRLKAQDLLLRYQKGLSLKGQAHLGPFSLWADLAWDGGFWGQARVESPWVAGVLKGEGSRLFLADLQGYARGSGEVYPELSVAGRLTPPLPEGLEVPPLAFRLDRKGLEVPGVGRLAFAEGYPFRLDLPWSYRGLRGRFQAEGTLEGGRLSLSTPYGRLEAQGAWRALTLEGQGEVPLLGSLRFLGGVDLPGLSYRVQARAERVGLGVRLEGKGANLRLQGQAPGLRILGGYEGGLTLLLQAEGFDLSPWGLAAKVSGTWGTRGGRLRLVSPYGEALLSGEGLLAARAELLGPYLWGEGQVSPEGLSLAAWGSYEAHGLGVRLQVEGGGPWEALSLGLSGEAWLPYVGALPLSGQVWTEEGSLRYRLQGPLSLEGEGLRYRGSLALPFTAWGREGRIAGSFQGQGLRVAGEGEGNLAGLPFAFQGGYQGRPFLALWWEGGRAELKGEEVRFALEEVAPLAKVFGLPLSGRAEGRLTLSGEGEAWVRVSYGAEPLALDYREGILCLFLPQRDAGLAWNPREGRLWGLGGLAGKGRLRLGPGLQGVVEGGFRYGSLELGLKGPLEGVALEARYRQEGFGETELLGQVDLLALKGRGSLRHASPYGEGEMAWSFEGSRYRGEGRFRSLRYLEQEGPLRLRGEGTRAEVSWEAPLALLARYDGAWRLSAQGEGKVGGMALRVDLSWGPEGYRGRLWAEGHGLLLKGEGEGPLHLTLEGKGLPGEVAAEAILEGLLLSGKAWYRLELGQAQLEAQGSFQAGWSGLPRGQPLGQLEGQGSLLGKGEALPFRFAYRYRGGPPGVEALFLAGEAEGYRLRLAEGHLLLELDRDLTPFGLPVRLKAQADGPWQEALRVSLERPEGRLSGKAWLWPLRAELAGEVLGERVAVGYRDGEVLGDFQGPRLLGEARYRKGLSGLLTLRYPLPQGGLAGRVDLGAGLFQLQGEGGWQGRLQGGFCLPGPLGRCPGLEVWVSGSLAYQDVAFQGQYRYLAEEGYRGRVTGEGRLSSPYGGVLARGAGLGLDLVGEGLPLSGRLDLAPFRLAYRYAGPLPQGLGELRAEGVYPGEWLQGRYRYGEVELALMGLPGFQVEVSGKGVSGRLGSEGLDLALQGFAYGPLSLSGKVAGPWREVGLDLFLQAFGRQAQARGRYGEEGLSLAFRGDLEGEVAWMETWRGRVAFKEGSLQLSGRGFPELSGEVLGERVRLAWPLLQVGEVRLDLAARQAEGEGRILKALLPGGLALRGEGESLQLGYQVPGLGLPLEGSLDLKELALTLTSPQGEGALRYAGAKVEGTLTLDLLGVTVRFQGEGDRVRLSGAHPAFPWWVAGAGRLEGEVDLLGTCRLLYRAGEQVVELSGKLPQAHLEAQGPYLSGSLSYPPAGELRVDLPLPPLESRFRGRVFGEGYRVEGVLEGAVGRILAEGRLLPLEGGLRLERASLEDFLGRYAPYLKGEVSGELALKGGQAKAQLEGKAEVAGVQVPFLFAGTVGPGLVRGEGRFGQSPFRVDLGGDRLDLSASLRGFPLHLLLMAVAGPLEGEAYWTGAVRLRLPLSQPLRGEGVLVGEALRFVGAGDELKGQAVFRLEGGRILVDRLRLVGRGSWEGGGYWSPEGSDLYLSLKDTVFTPVLQVVPPLKPYRPEGSGSLLLRLRGEGFQVEFKDFRFRLGPVAGYLPQGLLSLNGGAKAEGELLLSAPFPGRARLGLEGQLEDFRVTAKGEVSLPGLKEATPAEVAFRYPGYGVEIHLGEAQAQGTLFPLRLAGYGRLPLYYPQYYLQEGLLDVKSFFLYEEKGTYHLTGNAEVLRARLALPEAQTRQLSREGVALQAPGEKPAPVPLVFEGVRVYAERGVLVQESLAQGELKGEVFLGGSYADPYLSGQVEALWGNFRLWDSLFALDPAGSFLRFSPDRGILPQFQLKAQAETRGHKVFLEAAGEFLRENGRVKVRLEPHFTSDPPLTEPEIYALLTLGTPDVTRLAETLPQAALGAALENLVLGQLERELARSLGLDRFQVQLPVLQGGDLQETRFSVGKYLSPELFLGYELDLRGEQTLSAQYRRDGLTFSLGSTFLPGDGRLARFTFTLGYDLTPALGLSFSLEAADTTRFSVGALYRW</sequence>
<keyword evidence="7" id="KW-1185">Reference proteome</keyword>
<keyword evidence="3" id="KW-1133">Transmembrane helix</keyword>
<evidence type="ECO:0000313" key="6">
    <source>
        <dbReference type="EMBL" id="TFU18169.1"/>
    </source>
</evidence>
<keyword evidence="2" id="KW-0812">Transmembrane</keyword>
<organism evidence="6 7">
    <name type="scientific">Thermus tengchongensis</name>
    <dbReference type="NCBI Taxonomy" id="1214928"/>
    <lineage>
        <taxon>Bacteria</taxon>
        <taxon>Thermotogati</taxon>
        <taxon>Deinococcota</taxon>
        <taxon>Deinococci</taxon>
        <taxon>Thermales</taxon>
        <taxon>Thermaceae</taxon>
        <taxon>Thermus</taxon>
    </lineage>
</organism>
<evidence type="ECO:0000313" key="7">
    <source>
        <dbReference type="Proteomes" id="UP000297244"/>
    </source>
</evidence>
<dbReference type="Pfam" id="PF04357">
    <property type="entry name" value="TamB"/>
    <property type="match status" value="1"/>
</dbReference>